<feature type="domain" description="Maltose/galactoside acetyltransferase" evidence="5">
    <location>
        <begin position="7"/>
        <end position="61"/>
    </location>
</feature>
<gene>
    <name evidence="6" type="ORF">N7U68_01505</name>
</gene>
<keyword evidence="4" id="KW-0012">Acyltransferase</keyword>
<dbReference type="PANTHER" id="PTHR23416">
    <property type="entry name" value="SIALIC ACID SYNTHASE-RELATED"/>
    <property type="match status" value="1"/>
</dbReference>
<dbReference type="SMART" id="SM01266">
    <property type="entry name" value="Mac"/>
    <property type="match status" value="1"/>
</dbReference>
<name>A0ABY6DHV3_9RHOB</name>
<dbReference type="CDD" id="cd03357">
    <property type="entry name" value="LbH_MAT_GAT"/>
    <property type="match status" value="1"/>
</dbReference>
<keyword evidence="2" id="KW-0808">Transferase</keyword>
<evidence type="ECO:0000313" key="6">
    <source>
        <dbReference type="EMBL" id="UXX83390.1"/>
    </source>
</evidence>
<dbReference type="Pfam" id="PF12464">
    <property type="entry name" value="Mac"/>
    <property type="match status" value="1"/>
</dbReference>
<comment type="similarity">
    <text evidence="1">Belongs to the transferase hexapeptide repeat family.</text>
</comment>
<accession>A0ABY6DHV3</accession>
<keyword evidence="7" id="KW-1185">Reference proteome</keyword>
<dbReference type="InterPro" id="IPR011004">
    <property type="entry name" value="Trimer_LpxA-like_sf"/>
</dbReference>
<evidence type="ECO:0000313" key="7">
    <source>
        <dbReference type="Proteomes" id="UP001064087"/>
    </source>
</evidence>
<proteinExistence type="inferred from homology"/>
<reference evidence="6" key="1">
    <citation type="submission" date="2022-10" db="EMBL/GenBank/DDBJ databases">
        <title>Roseovarius pelagicus sp. nov., isolated from Arctic seawater.</title>
        <authorList>
            <person name="Hong Y.W."/>
            <person name="Hwang C.Y."/>
        </authorList>
    </citation>
    <scope>NUCLEOTIDE SEQUENCE</scope>
    <source>
        <strain evidence="6">HL-MP18</strain>
    </source>
</reference>
<protein>
    <submittedName>
        <fullName evidence="6">Sugar O-acetyltransferase</fullName>
    </submittedName>
</protein>
<keyword evidence="3" id="KW-0677">Repeat</keyword>
<dbReference type="EMBL" id="CP106738">
    <property type="protein sequence ID" value="UXX83390.1"/>
    <property type="molecule type" value="Genomic_DNA"/>
</dbReference>
<sequence>MAPLTERDKMQAGDWYRCLDPDLLAMQARARDACHQHSTTAPDTRGPIGATLRALMAQVGEGTFVEAPFHCAYGINIHLGRDVYLNAGCTILDTAPVHIGDRCMLGPQVQIYCPEHHHDPVQRRAGLERAHPVTLGADVWIGGGATLLGGVTIGAGAIVGAGSVVTRDVPQGATVMGNPARQRG</sequence>
<dbReference type="InterPro" id="IPR051159">
    <property type="entry name" value="Hexapeptide_acetyltransf"/>
</dbReference>
<evidence type="ECO:0000256" key="3">
    <source>
        <dbReference type="ARBA" id="ARBA00022737"/>
    </source>
</evidence>
<evidence type="ECO:0000256" key="1">
    <source>
        <dbReference type="ARBA" id="ARBA00007274"/>
    </source>
</evidence>
<dbReference type="Proteomes" id="UP001064087">
    <property type="component" value="Chromosome"/>
</dbReference>
<dbReference type="InterPro" id="IPR024688">
    <property type="entry name" value="Mac_dom"/>
</dbReference>
<dbReference type="RefSeq" id="WP_165192485.1">
    <property type="nucleotide sequence ID" value="NZ_CP106738.1"/>
</dbReference>
<dbReference type="PROSITE" id="PS00101">
    <property type="entry name" value="HEXAPEP_TRANSFERASES"/>
    <property type="match status" value="1"/>
</dbReference>
<dbReference type="InterPro" id="IPR018357">
    <property type="entry name" value="Hexapep_transf_CS"/>
</dbReference>
<evidence type="ECO:0000259" key="5">
    <source>
        <dbReference type="SMART" id="SM01266"/>
    </source>
</evidence>
<dbReference type="InterPro" id="IPR001451">
    <property type="entry name" value="Hexapep"/>
</dbReference>
<evidence type="ECO:0000256" key="4">
    <source>
        <dbReference type="ARBA" id="ARBA00023315"/>
    </source>
</evidence>
<organism evidence="6 7">
    <name type="scientific">Roseovarius pelagicus</name>
    <dbReference type="NCBI Taxonomy" id="2980108"/>
    <lineage>
        <taxon>Bacteria</taxon>
        <taxon>Pseudomonadati</taxon>
        <taxon>Pseudomonadota</taxon>
        <taxon>Alphaproteobacteria</taxon>
        <taxon>Rhodobacterales</taxon>
        <taxon>Roseobacteraceae</taxon>
        <taxon>Roseovarius</taxon>
    </lineage>
</organism>
<dbReference type="PANTHER" id="PTHR23416:SF23">
    <property type="entry name" value="ACETYLTRANSFERASE C18B11.09C-RELATED"/>
    <property type="match status" value="1"/>
</dbReference>
<dbReference type="Gene3D" id="2.160.10.10">
    <property type="entry name" value="Hexapeptide repeat proteins"/>
    <property type="match status" value="1"/>
</dbReference>
<dbReference type="Pfam" id="PF00132">
    <property type="entry name" value="Hexapep"/>
    <property type="match status" value="1"/>
</dbReference>
<dbReference type="SUPFAM" id="SSF51161">
    <property type="entry name" value="Trimeric LpxA-like enzymes"/>
    <property type="match status" value="1"/>
</dbReference>
<evidence type="ECO:0000256" key="2">
    <source>
        <dbReference type="ARBA" id="ARBA00022679"/>
    </source>
</evidence>